<proteinExistence type="predicted"/>
<protein>
    <submittedName>
        <fullName evidence="2">Uncharacterized protein</fullName>
    </submittedName>
</protein>
<organism evidence="1 2">
    <name type="scientific">Mesorhabditis belari</name>
    <dbReference type="NCBI Taxonomy" id="2138241"/>
    <lineage>
        <taxon>Eukaryota</taxon>
        <taxon>Metazoa</taxon>
        <taxon>Ecdysozoa</taxon>
        <taxon>Nematoda</taxon>
        <taxon>Chromadorea</taxon>
        <taxon>Rhabditida</taxon>
        <taxon>Rhabditina</taxon>
        <taxon>Rhabditomorpha</taxon>
        <taxon>Rhabditoidea</taxon>
        <taxon>Rhabditidae</taxon>
        <taxon>Mesorhabditinae</taxon>
        <taxon>Mesorhabditis</taxon>
    </lineage>
</organism>
<dbReference type="Proteomes" id="UP000887575">
    <property type="component" value="Unassembled WGS sequence"/>
</dbReference>
<name>A0AAF3FK21_9BILA</name>
<dbReference type="WBParaSite" id="MBELARI_LOCUS7099">
    <property type="protein sequence ID" value="MBELARI_LOCUS7099"/>
    <property type="gene ID" value="MBELARI_LOCUS7099"/>
</dbReference>
<accession>A0AAF3FK21</accession>
<sequence>MPLPEAGRANLFYLSWCPKNSGEQQGFIVTFSATDIIGEKIHYFNESTITLRETDPVFIIAGITLFNSISYAPVCINAECQNCNFVVDFLQYCENLIDLKTECENQTQVLVNGKTQTLENCTYSRNARSQRIRQECQFVVANPLTIMVFGYEFDVENSFFAFRVDKWIDDKLNFKMHATDYQFLRYKGKLAAADSLRIEEQEKGLDEDVFIPQLLDASFYSVYIPPGCSPSIVTSSAFWKKTERQQEVCEGTLALVTQGFHQFNELLDSSYFMDHLIYCYSFPITVTIEFVEVLSGNVYVGFQDIYMNIIESVSWNHEKPQPFNHSVSGFPRIWVICFEY</sequence>
<reference evidence="2" key="1">
    <citation type="submission" date="2024-02" db="UniProtKB">
        <authorList>
            <consortium name="WormBaseParasite"/>
        </authorList>
    </citation>
    <scope>IDENTIFICATION</scope>
</reference>
<dbReference type="AlphaFoldDB" id="A0AAF3FK21"/>
<evidence type="ECO:0000313" key="2">
    <source>
        <dbReference type="WBParaSite" id="MBELARI_LOCUS7099"/>
    </source>
</evidence>
<evidence type="ECO:0000313" key="1">
    <source>
        <dbReference type="Proteomes" id="UP000887575"/>
    </source>
</evidence>
<keyword evidence="1" id="KW-1185">Reference proteome</keyword>